<dbReference type="Proteomes" id="UP001146468">
    <property type="component" value="Unassembled WGS sequence"/>
</dbReference>
<feature type="region of interest" description="Disordered" evidence="1">
    <location>
        <begin position="131"/>
        <end position="162"/>
    </location>
</feature>
<evidence type="ECO:0000313" key="2">
    <source>
        <dbReference type="EMBL" id="MCZ9293705.1"/>
    </source>
</evidence>
<reference evidence="2" key="1">
    <citation type="submission" date="2022-02" db="EMBL/GenBank/DDBJ databases">
        <title>Corynebacterium sp. from urogenital microbiome.</title>
        <authorList>
            <person name="Cappelli E.A."/>
            <person name="Ribeiro T.G."/>
            <person name="Peixe L."/>
        </authorList>
    </citation>
    <scope>NUCLEOTIDE SEQUENCE</scope>
    <source>
        <strain evidence="2">C8Ua_172</strain>
    </source>
</reference>
<proteinExistence type="predicted"/>
<dbReference type="AlphaFoldDB" id="A0A9X3RJ80"/>
<accession>A0A9X3RJ80</accession>
<gene>
    <name evidence="2" type="ORF">L8U60_04310</name>
</gene>
<keyword evidence="3" id="KW-1185">Reference proteome</keyword>
<organism evidence="2 3">
    <name type="scientific">Corynebacterium meitnerae</name>
    <dbReference type="NCBI Taxonomy" id="2913498"/>
    <lineage>
        <taxon>Bacteria</taxon>
        <taxon>Bacillati</taxon>
        <taxon>Actinomycetota</taxon>
        <taxon>Actinomycetes</taxon>
        <taxon>Mycobacteriales</taxon>
        <taxon>Corynebacteriaceae</taxon>
        <taxon>Corynebacterium</taxon>
    </lineage>
</organism>
<name>A0A9X3RJ80_9CORY</name>
<dbReference type="EMBL" id="JAKMUS010000005">
    <property type="protein sequence ID" value="MCZ9293705.1"/>
    <property type="molecule type" value="Genomic_DNA"/>
</dbReference>
<evidence type="ECO:0000256" key="1">
    <source>
        <dbReference type="SAM" id="MobiDB-lite"/>
    </source>
</evidence>
<protein>
    <submittedName>
        <fullName evidence="2">Uncharacterized protein</fullName>
    </submittedName>
</protein>
<comment type="caution">
    <text evidence="2">The sequence shown here is derived from an EMBL/GenBank/DDBJ whole genome shotgun (WGS) entry which is preliminary data.</text>
</comment>
<evidence type="ECO:0000313" key="3">
    <source>
        <dbReference type="Proteomes" id="UP001146468"/>
    </source>
</evidence>
<sequence>MSKTNKILLAILAVLILILCAIGGVIGTKMGFFESRNLAEPFNETRYSGTIDDAEGLTDDVVPVVLVIRFHEGGKTGELTSPTLQRHSTLARTEKNTYREEIVHGDGESGIEWTFTPGEDDTMGVSYTTPDGASGTAQLPKTDPTDTAGEVGMNPNVGGTDPDGIEFPEQSFRTTGTLETAGTPEGEPTDVIFRWGADLEAATVTYPDRGCYGLLDRTEPNYMTETITVGDCPTGATWHFIAGDPSGGSVEYTSPDGSQTETMNFTHSDWDIIDGEIGLSRSGPVLDFYRRFTEQTEQADNDSQGETQAKSSCDPSTFAEAANVQSSNIKIVVMYCDGTWATAGEYGTSNAGHFHFADDQWSVIPSDGQTGETRFQCFDHTKLRRQGAPDEFLTNVIPCS</sequence>
<dbReference type="RefSeq" id="WP_269965148.1">
    <property type="nucleotide sequence ID" value="NZ_JAKMUS010000005.1"/>
</dbReference>